<evidence type="ECO:0000256" key="1">
    <source>
        <dbReference type="ARBA" id="ARBA00007074"/>
    </source>
</evidence>
<proteinExistence type="inferred from homology"/>
<evidence type="ECO:0000313" key="7">
    <source>
        <dbReference type="Proteomes" id="UP000199087"/>
    </source>
</evidence>
<dbReference type="PANTHER" id="PTHR47053:SF3">
    <property type="entry name" value="GAMMA-D-GLUTAMYL-L-LYSINE DIPEPTIDYL-PEPTIDASE"/>
    <property type="match status" value="1"/>
</dbReference>
<comment type="similarity">
    <text evidence="1">Belongs to the peptidase C40 family.</text>
</comment>
<sequence length="320" mass="35754">MDKWIVNVPVATVWTSFDSAREMDKDAVSNPVHIDSWLEGLTYDSRLELCNQNLVQTQLLYGEEVVVLEENADCAYVIIPSQTTSKDDRGYPGWVPKSQLTASPDDWNLAEGTVAVIMSPKAQLYRENNQIPWVLSYQTALPYLHEEQGKVFIKTPDGTGVLDLVDVVILDSPARGNGRSIVSEGEKFLHLPYLWGGMSSFGYDCSGFAYSMCKANGYVIPRDAQDQAAAGKEIELAKIEPGDLLFFAYEEGKGRVHHVGIYYGDGKLLHSPKTGKTVEIIPLEGTIYERELCAARRYWVETEVYNHGKTTPSKQSEKVF</sequence>
<keyword evidence="7" id="KW-1185">Reference proteome</keyword>
<accession>A0A0U1NQF8</accession>
<reference evidence="7" key="1">
    <citation type="submission" date="2015-05" db="EMBL/GenBank/DDBJ databases">
        <authorList>
            <person name="Urmite Genomes"/>
        </authorList>
    </citation>
    <scope>NUCLEOTIDE SEQUENCE [LARGE SCALE GENOMIC DNA]</scope>
    <source>
        <strain evidence="7">LF1</strain>
    </source>
</reference>
<evidence type="ECO:0000259" key="5">
    <source>
        <dbReference type="PROSITE" id="PS51935"/>
    </source>
</evidence>
<dbReference type="AlphaFoldDB" id="A0A0U1NQF8"/>
<dbReference type="InterPro" id="IPR057812">
    <property type="entry name" value="SH3_YKFC_2nd"/>
</dbReference>
<dbReference type="RefSeq" id="WP_245640257.1">
    <property type="nucleotide sequence ID" value="NZ_CVRB01000001.1"/>
</dbReference>
<dbReference type="PANTHER" id="PTHR47053">
    <property type="entry name" value="MUREIN DD-ENDOPEPTIDASE MEPH-RELATED"/>
    <property type="match status" value="1"/>
</dbReference>
<evidence type="ECO:0000313" key="6">
    <source>
        <dbReference type="EMBL" id="CRK80225.1"/>
    </source>
</evidence>
<dbReference type="InterPro" id="IPR000064">
    <property type="entry name" value="NLP_P60_dom"/>
</dbReference>
<keyword evidence="2" id="KW-0645">Protease</keyword>
<dbReference type="GO" id="GO:0008234">
    <property type="term" value="F:cysteine-type peptidase activity"/>
    <property type="evidence" value="ECO:0007669"/>
    <property type="project" value="UniProtKB-KW"/>
</dbReference>
<gene>
    <name evidence="6" type="ORF">BN000_00106</name>
</gene>
<dbReference type="Gene3D" id="3.90.1720.10">
    <property type="entry name" value="endopeptidase domain like (from Nostoc punctiforme)"/>
    <property type="match status" value="1"/>
</dbReference>
<dbReference type="EMBL" id="CVRB01000001">
    <property type="protein sequence ID" value="CRK80225.1"/>
    <property type="molecule type" value="Genomic_DNA"/>
</dbReference>
<evidence type="ECO:0000256" key="4">
    <source>
        <dbReference type="ARBA" id="ARBA00022807"/>
    </source>
</evidence>
<dbReference type="Proteomes" id="UP000199087">
    <property type="component" value="Unassembled WGS sequence"/>
</dbReference>
<organism evidence="6 7">
    <name type="scientific">Neobacillus massiliamazoniensis</name>
    <dbReference type="NCBI Taxonomy" id="1499688"/>
    <lineage>
        <taxon>Bacteria</taxon>
        <taxon>Bacillati</taxon>
        <taxon>Bacillota</taxon>
        <taxon>Bacilli</taxon>
        <taxon>Bacillales</taxon>
        <taxon>Bacillaceae</taxon>
        <taxon>Neobacillus</taxon>
    </lineage>
</organism>
<evidence type="ECO:0000256" key="2">
    <source>
        <dbReference type="ARBA" id="ARBA00022670"/>
    </source>
</evidence>
<dbReference type="InterPro" id="IPR038765">
    <property type="entry name" value="Papain-like_cys_pep_sf"/>
</dbReference>
<dbReference type="Pfam" id="PF00877">
    <property type="entry name" value="NLPC_P60"/>
    <property type="match status" value="1"/>
</dbReference>
<dbReference type="Gene3D" id="2.30.30.40">
    <property type="entry name" value="SH3 Domains"/>
    <property type="match status" value="1"/>
</dbReference>
<dbReference type="SUPFAM" id="SSF54001">
    <property type="entry name" value="Cysteine proteinases"/>
    <property type="match status" value="1"/>
</dbReference>
<dbReference type="PROSITE" id="PS51935">
    <property type="entry name" value="NLPC_P60"/>
    <property type="match status" value="1"/>
</dbReference>
<dbReference type="InterPro" id="IPR051202">
    <property type="entry name" value="Peptidase_C40"/>
</dbReference>
<dbReference type="GO" id="GO:0006508">
    <property type="term" value="P:proteolysis"/>
    <property type="evidence" value="ECO:0007669"/>
    <property type="project" value="UniProtKB-KW"/>
</dbReference>
<name>A0A0U1NQF8_9BACI</name>
<protein>
    <submittedName>
        <fullName evidence="6">Cell wall endopeptidase</fullName>
    </submittedName>
</protein>
<evidence type="ECO:0000256" key="3">
    <source>
        <dbReference type="ARBA" id="ARBA00022801"/>
    </source>
</evidence>
<keyword evidence="4" id="KW-0788">Thiol protease</keyword>
<dbReference type="Pfam" id="PF23795">
    <property type="entry name" value="SH3_YKFC_2nd"/>
    <property type="match status" value="1"/>
</dbReference>
<keyword evidence="3" id="KW-0378">Hydrolase</keyword>
<dbReference type="STRING" id="1499688.BN000_00106"/>
<feature type="domain" description="NlpC/P60" evidence="5">
    <location>
        <begin position="175"/>
        <end position="299"/>
    </location>
</feature>